<name>A0A382ZNC4_9ZZZZ</name>
<gene>
    <name evidence="1" type="ORF">METZ01_LOCUS449644</name>
</gene>
<dbReference type="EMBL" id="UINC01185203">
    <property type="protein sequence ID" value="SVD96790.1"/>
    <property type="molecule type" value="Genomic_DNA"/>
</dbReference>
<sequence length="126" mass="13576">MNGENVGYSNSSETIIWNIDDLVINPEGDINIYASNDNSFSTLKITGSGAIAFSENKVLRIGSNNSQQRGLIQATGVTFTALDTSVGWSGIYFEDYADGRSFIDSCIIENATDGIYSNSSSPTIRN</sequence>
<proteinExistence type="predicted"/>
<dbReference type="AlphaFoldDB" id="A0A382ZNC4"/>
<evidence type="ECO:0000313" key="1">
    <source>
        <dbReference type="EMBL" id="SVD96790.1"/>
    </source>
</evidence>
<feature type="non-terminal residue" evidence="1">
    <location>
        <position position="126"/>
    </location>
</feature>
<protein>
    <recommendedName>
        <fullName evidence="2">Right handed beta helix domain-containing protein</fullName>
    </recommendedName>
</protein>
<reference evidence="1" key="1">
    <citation type="submission" date="2018-05" db="EMBL/GenBank/DDBJ databases">
        <authorList>
            <person name="Lanie J.A."/>
            <person name="Ng W.-L."/>
            <person name="Kazmierczak K.M."/>
            <person name="Andrzejewski T.M."/>
            <person name="Davidsen T.M."/>
            <person name="Wayne K.J."/>
            <person name="Tettelin H."/>
            <person name="Glass J.I."/>
            <person name="Rusch D."/>
            <person name="Podicherti R."/>
            <person name="Tsui H.-C.T."/>
            <person name="Winkler M.E."/>
        </authorList>
    </citation>
    <scope>NUCLEOTIDE SEQUENCE</scope>
</reference>
<accession>A0A382ZNC4</accession>
<evidence type="ECO:0008006" key="2">
    <source>
        <dbReference type="Google" id="ProtNLM"/>
    </source>
</evidence>
<organism evidence="1">
    <name type="scientific">marine metagenome</name>
    <dbReference type="NCBI Taxonomy" id="408172"/>
    <lineage>
        <taxon>unclassified sequences</taxon>
        <taxon>metagenomes</taxon>
        <taxon>ecological metagenomes</taxon>
    </lineage>
</organism>